<proteinExistence type="predicted"/>
<organism evidence="1 2">
    <name type="scientific">Paenibacillus borealis</name>
    <dbReference type="NCBI Taxonomy" id="160799"/>
    <lineage>
        <taxon>Bacteria</taxon>
        <taxon>Bacillati</taxon>
        <taxon>Bacillota</taxon>
        <taxon>Bacilli</taxon>
        <taxon>Bacillales</taxon>
        <taxon>Paenibacillaceae</taxon>
        <taxon>Paenibacillus</taxon>
    </lineage>
</organism>
<evidence type="ECO:0000313" key="2">
    <source>
        <dbReference type="Proteomes" id="UP000187412"/>
    </source>
</evidence>
<sequence length="98" mass="11656">MNAKLEVFSDLSEELNYNLPEFPLYVRKGLLNQFDKYAAACHWHPDLKNIETKNGIHDKKKQLYFYKIKTTGEEQPVVLMIVLIRKTYVLEPRIERTK</sequence>
<dbReference type="EMBL" id="MPTB01000056">
    <property type="protein sequence ID" value="OMD39416.1"/>
    <property type="molecule type" value="Genomic_DNA"/>
</dbReference>
<evidence type="ECO:0000313" key="1">
    <source>
        <dbReference type="EMBL" id="OMD39416.1"/>
    </source>
</evidence>
<dbReference type="RefSeq" id="WP_076114007.1">
    <property type="nucleotide sequence ID" value="NZ_MPTB01000056.1"/>
</dbReference>
<dbReference type="Proteomes" id="UP000187412">
    <property type="component" value="Unassembled WGS sequence"/>
</dbReference>
<gene>
    <name evidence="1" type="ORF">BSK56_29565</name>
</gene>
<reference evidence="1 2" key="1">
    <citation type="submission" date="2016-10" db="EMBL/GenBank/DDBJ databases">
        <title>Paenibacillus species isolates.</title>
        <authorList>
            <person name="Beno S.M."/>
        </authorList>
    </citation>
    <scope>NUCLEOTIDE SEQUENCE [LARGE SCALE GENOMIC DNA]</scope>
    <source>
        <strain evidence="1 2">FSL H7-0744</strain>
    </source>
</reference>
<protein>
    <submittedName>
        <fullName evidence="1">Uncharacterized protein</fullName>
    </submittedName>
</protein>
<accession>A0ABX3GWY2</accession>
<name>A0ABX3GWY2_PAEBO</name>
<keyword evidence="2" id="KW-1185">Reference proteome</keyword>
<comment type="caution">
    <text evidence="1">The sequence shown here is derived from an EMBL/GenBank/DDBJ whole genome shotgun (WGS) entry which is preliminary data.</text>
</comment>